<dbReference type="PANTHER" id="PTHR24373:SF275">
    <property type="entry name" value="TIR DOMAIN-CONTAINING PROTEIN"/>
    <property type="match status" value="1"/>
</dbReference>
<feature type="region of interest" description="Disordered" evidence="4">
    <location>
        <begin position="816"/>
        <end position="857"/>
    </location>
</feature>
<evidence type="ECO:0000256" key="4">
    <source>
        <dbReference type="SAM" id="MobiDB-lite"/>
    </source>
</evidence>
<keyword evidence="2" id="KW-0732">Signal</keyword>
<dbReference type="OMA" id="WLRYDFW"/>
<gene>
    <name evidence="5" type="ORF">TVY486_0705690</name>
</gene>
<dbReference type="InterPro" id="IPR032675">
    <property type="entry name" value="LRR_dom_sf"/>
</dbReference>
<dbReference type="SUPFAM" id="SSF52058">
    <property type="entry name" value="L domain-like"/>
    <property type="match status" value="1"/>
</dbReference>
<dbReference type="InterPro" id="IPR003591">
    <property type="entry name" value="Leu-rich_rpt_typical-subtyp"/>
</dbReference>
<evidence type="ECO:0000256" key="1">
    <source>
        <dbReference type="ARBA" id="ARBA00022614"/>
    </source>
</evidence>
<feature type="region of interest" description="Disordered" evidence="4">
    <location>
        <begin position="965"/>
        <end position="985"/>
    </location>
</feature>
<keyword evidence="1" id="KW-0433">Leucine-rich repeat</keyword>
<accession>G0TZ42</accession>
<sequence>MGCVQSGTKRSPHRLFGETGVHVGRDGDVDLTSRSISFFGLKFVHIIESDKLHKAQRLHLSDNKLYTLGKEMLELPDIQELYIDRNMFERLPTVLGAMPNIRLLDVSKNPLSHQAQAFEVLIRMGQLTRLVLRDCSLQAVPTCVFGCGALEELDLSGNVNISFNDANFAKLAALRRLFVANCGITGVLPSSIKNAPALTTLDISANRFNFDDPDFFGKELSASVTELHLRSMNLIAVPHVIASLSKLTSLDLAQNALETVDVLAGRVVRKRLFRDLTRPSSPNNQQADVNDDATSMMSHSSSRATHNQSSRVMFIPNATRPIPLAKLSLRACDLRAMPKYFHRLTSLVELDLSDNEQLSDPNFTLISFKNLQVLNIVGCPFAVDLRTAHNEWFDVGMLSNIRSLSWELWQGTRNISPYRTRVPLEICGLKLDEINRVKLRRELFVGDTVRTTINLLMDGYYKVDIAMEDELVCSHLEAVSVLHPLRWFFFAKEEATPDADGSFCGTRAAFLQGNTIQTPKLRRDVLQIALNRYIFFLTMQAANCNTVIIPPLDVMALHYAQMTQDPVGYRSDCEAICRQVLNCNYRMLFYDSHENPESVEDALTISRRVWNVMTRTVQRNLFWLQYDFWKCHGQPTQPSPAAPAEDKSISVLTREVLAILSAFGLSSSSAEGTGSSANQGASHSVPKVELTGVSSSEDLSAVLDPFITAYFHEQSLVRFEESLKKFFLINSCFIKHKEALKEQFLDWTRYVKYLALYAHVQRLKRPQDDGNNTQALTEVKNLSIISADSYLPRPQSSAVPARRAVPRREGALRYIEAGSSGLPEPRHATATTGEGSQVGKGSHPSGKAVKTKQKLELNSVAPRRQLSDILRPWDARNSRHDLPLPTTEPVPTVGIELLLHCHRTAHVKFFRVLGLLGIQDVDVRWELTDAAVNDTMRLWFALYGEKYVENAEVAFVMGNGKPSVGKNSGAAVEDDGQNTERKRSRGRRCVQNQRAVVFCCVDSQNSIY</sequence>
<protein>
    <recommendedName>
        <fullName evidence="6">Leucine-rich repeat protein (LRRP)</fullName>
    </recommendedName>
</protein>
<dbReference type="AlphaFoldDB" id="G0TZ42"/>
<dbReference type="InterPro" id="IPR050328">
    <property type="entry name" value="Dev_Immune_Receptor"/>
</dbReference>
<evidence type="ECO:0000256" key="2">
    <source>
        <dbReference type="ARBA" id="ARBA00022729"/>
    </source>
</evidence>
<feature type="region of interest" description="Disordered" evidence="4">
    <location>
        <begin position="277"/>
        <end position="302"/>
    </location>
</feature>
<dbReference type="SMART" id="SM00369">
    <property type="entry name" value="LRR_TYP"/>
    <property type="match status" value="4"/>
</dbReference>
<organism evidence="5">
    <name type="scientific">Trypanosoma vivax (strain Y486)</name>
    <dbReference type="NCBI Taxonomy" id="1055687"/>
    <lineage>
        <taxon>Eukaryota</taxon>
        <taxon>Discoba</taxon>
        <taxon>Euglenozoa</taxon>
        <taxon>Kinetoplastea</taxon>
        <taxon>Metakinetoplastina</taxon>
        <taxon>Trypanosomatida</taxon>
        <taxon>Trypanosomatidae</taxon>
        <taxon>Trypanosoma</taxon>
        <taxon>Duttonella</taxon>
    </lineage>
</organism>
<feature type="compositionally biased region" description="Polar residues" evidence="4">
    <location>
        <begin position="278"/>
        <end position="302"/>
    </location>
</feature>
<dbReference type="PANTHER" id="PTHR24373">
    <property type="entry name" value="SLIT RELATED LEUCINE-RICH REPEAT NEURONAL PROTEIN"/>
    <property type="match status" value="1"/>
</dbReference>
<name>G0TZ42_TRYVY</name>
<dbReference type="VEuPathDB" id="TriTrypDB:TvY486_0705690"/>
<evidence type="ECO:0000313" key="5">
    <source>
        <dbReference type="EMBL" id="CCC49245.1"/>
    </source>
</evidence>
<evidence type="ECO:0008006" key="6">
    <source>
        <dbReference type="Google" id="ProtNLM"/>
    </source>
</evidence>
<keyword evidence="3" id="KW-0677">Repeat</keyword>
<evidence type="ECO:0000256" key="3">
    <source>
        <dbReference type="ARBA" id="ARBA00022737"/>
    </source>
</evidence>
<dbReference type="EMBL" id="HE573023">
    <property type="protein sequence ID" value="CCC49245.1"/>
    <property type="molecule type" value="Genomic_DNA"/>
</dbReference>
<proteinExistence type="predicted"/>
<reference evidence="5" key="1">
    <citation type="journal article" date="2012" name="Proc. Natl. Acad. Sci. U.S.A.">
        <title>Antigenic diversity is generated by distinct evolutionary mechanisms in African trypanosome species.</title>
        <authorList>
            <person name="Jackson A.P."/>
            <person name="Berry A."/>
            <person name="Aslett M."/>
            <person name="Allison H.C."/>
            <person name="Burton P."/>
            <person name="Vavrova-Anderson J."/>
            <person name="Brown R."/>
            <person name="Browne H."/>
            <person name="Corton N."/>
            <person name="Hauser H."/>
            <person name="Gamble J."/>
            <person name="Gilderthorp R."/>
            <person name="Marcello L."/>
            <person name="McQuillan J."/>
            <person name="Otto T.D."/>
            <person name="Quail M.A."/>
            <person name="Sanders M.J."/>
            <person name="van Tonder A."/>
            <person name="Ginger M.L."/>
            <person name="Field M.C."/>
            <person name="Barry J.D."/>
            <person name="Hertz-Fowler C."/>
            <person name="Berriman M."/>
        </authorList>
    </citation>
    <scope>NUCLEOTIDE SEQUENCE</scope>
    <source>
        <strain evidence="5">Y486</strain>
    </source>
</reference>
<dbReference type="Gene3D" id="3.80.10.10">
    <property type="entry name" value="Ribonuclease Inhibitor"/>
    <property type="match status" value="2"/>
</dbReference>